<comment type="subcellular location">
    <subcellularLocation>
        <location evidence="1">Membrane</location>
        <topology evidence="1">Multi-pass membrane protein</topology>
    </subcellularLocation>
</comment>
<evidence type="ECO:0000256" key="4">
    <source>
        <dbReference type="ARBA" id="ARBA00023136"/>
    </source>
</evidence>
<sequence>MRVGSSLSRGRPYALPWMVLFLVGCWLGVLETPFLVAAAEASAVQESSLDGDGDGTTVKCAELSLPAKEDKGTKERELATTFSIITQPSSNNATSNPNTTTETTVVVPVVHPTNFRRGVPFQFQHIFFLGGDCGNEFNWYKPFIDAGMETLHHRPQIICPPGYDSTEGVIWWTREFHLAALQMVEEIAGDALNETLVITVGVGLESDWTPVANLLRKGMAFFHAKEDPLDRRGFNLTEHHLTDPNEFLYLYFQWDEYKVAESNGKELCRLKGAKSPLKVAKLDSAGRDSSPQTYRVDLALAAFQQACPETEVQILWSLYDNATREEMESTLLFNPLPDVIMTVSDHIAKKILLVAEDVLTDSEYTAVTTTGWDNVYPELLAQHKILITVDQLVHYPNLGIWRAIGTIVRNVQKTGLNSTGAIQSQVGLPPDSMTVQAEALTVSGDRAGYLISNLLAGYDPTFPPYEQVQVSTGLFGVTITEMDPFDGKFEAVFWLRMKWHDPRLGWHPIVYDDDLPIDPQQIWTPRLYFANDFMHTELYTAPAMLTHDGTVIMETNMNAQFLCSTTEELRNFPFDTYNCSIDLGAPKGVTLDQSFGFQVIESDPHYATTHAIYGDNNNETTTSGSASNNVQVVHYNLNFVRRPFTTYMRLILPAILINLIGFMAFWIPELPESVALGITSLLCALAFRETVEMPDTADITWTEVFMLVNISYLASVMLITWFSYSSTTRLGAQVNKLCLPCHPKKVVRDVQVVSASVMHHHEGPLDARAAERLKLEDQLETLRAELEFFEDDEIVVNGISDKARNSYRPRESHASLLGGIMTSRESTKHSAISSDSILSKRRAAEKEILKFSGHDAEEENEIDLEQGPPLQKSPGNNNNSNSWGTFAGDDMGVSSMHKSVLGYETVHANKRTSLEQDEDDFLSGTSFHGRIGASFYRVMAPFRKLRGKAQSEPEEEEKPAQEHRVNRFDPTKDRSHANVDWIGRWFVVPSYFVVMATLLMGGWGFK</sequence>
<feature type="domain" description="Neurotransmitter-gated ion-channel ligand-binding" evidence="8">
    <location>
        <begin position="450"/>
        <end position="585"/>
    </location>
</feature>
<dbReference type="SUPFAM" id="SSF63712">
    <property type="entry name" value="Nicotinic receptor ligand binding domain-like"/>
    <property type="match status" value="1"/>
</dbReference>
<dbReference type="InterPro" id="IPR006201">
    <property type="entry name" value="Neur_channel"/>
</dbReference>
<evidence type="ECO:0000259" key="8">
    <source>
        <dbReference type="Pfam" id="PF02931"/>
    </source>
</evidence>
<dbReference type="CDD" id="cd18989">
    <property type="entry name" value="LGIC_ECD_cation"/>
    <property type="match status" value="1"/>
</dbReference>
<keyword evidence="2 7" id="KW-0812">Transmembrane</keyword>
<evidence type="ECO:0000256" key="3">
    <source>
        <dbReference type="ARBA" id="ARBA00022989"/>
    </source>
</evidence>
<dbReference type="InterPro" id="IPR038050">
    <property type="entry name" value="Neuro_actylchol_rec"/>
</dbReference>
<keyword evidence="9" id="KW-0675">Receptor</keyword>
<dbReference type="PANTHER" id="PTHR18945">
    <property type="entry name" value="NEUROTRANSMITTER GATED ION CHANNEL"/>
    <property type="match status" value="1"/>
</dbReference>
<evidence type="ECO:0000256" key="7">
    <source>
        <dbReference type="SAM" id="Phobius"/>
    </source>
</evidence>
<evidence type="ECO:0000313" key="9">
    <source>
        <dbReference type="EMBL" id="CAB9510029.1"/>
    </source>
</evidence>
<dbReference type="AlphaFoldDB" id="A0A9N8DZK3"/>
<feature type="transmembrane region" description="Helical" evidence="7">
    <location>
        <begin position="647"/>
        <end position="667"/>
    </location>
</feature>
<feature type="region of interest" description="Disordered" evidence="6">
    <location>
        <begin position="947"/>
        <end position="971"/>
    </location>
</feature>
<accession>A0A9N8DZK3</accession>
<organism evidence="9 10">
    <name type="scientific">Seminavis robusta</name>
    <dbReference type="NCBI Taxonomy" id="568900"/>
    <lineage>
        <taxon>Eukaryota</taxon>
        <taxon>Sar</taxon>
        <taxon>Stramenopiles</taxon>
        <taxon>Ochrophyta</taxon>
        <taxon>Bacillariophyta</taxon>
        <taxon>Bacillariophyceae</taxon>
        <taxon>Bacillariophycidae</taxon>
        <taxon>Naviculales</taxon>
        <taxon>Naviculaceae</taxon>
        <taxon>Seminavis</taxon>
    </lineage>
</organism>
<keyword evidence="5" id="KW-0175">Coiled coil</keyword>
<evidence type="ECO:0000256" key="5">
    <source>
        <dbReference type="SAM" id="Coils"/>
    </source>
</evidence>
<feature type="coiled-coil region" evidence="5">
    <location>
        <begin position="765"/>
        <end position="792"/>
    </location>
</feature>
<keyword evidence="3 7" id="KW-1133">Transmembrane helix</keyword>
<dbReference type="SUPFAM" id="SSF90112">
    <property type="entry name" value="Neurotransmitter-gated ion-channel transmembrane pore"/>
    <property type="match status" value="1"/>
</dbReference>
<dbReference type="GO" id="GO:0004888">
    <property type="term" value="F:transmembrane signaling receptor activity"/>
    <property type="evidence" value="ECO:0007669"/>
    <property type="project" value="InterPro"/>
</dbReference>
<evidence type="ECO:0000256" key="2">
    <source>
        <dbReference type="ARBA" id="ARBA00022692"/>
    </source>
</evidence>
<dbReference type="PROSITE" id="PS51257">
    <property type="entry name" value="PROKAR_LIPOPROTEIN"/>
    <property type="match status" value="1"/>
</dbReference>
<reference evidence="9" key="1">
    <citation type="submission" date="2020-06" db="EMBL/GenBank/DDBJ databases">
        <authorList>
            <consortium name="Plant Systems Biology data submission"/>
        </authorList>
    </citation>
    <scope>NUCLEOTIDE SEQUENCE</scope>
    <source>
        <strain evidence="9">D6</strain>
    </source>
</reference>
<comment type="caution">
    <text evidence="9">The sequence shown here is derived from an EMBL/GenBank/DDBJ whole genome shotgun (WGS) entry which is preliminary data.</text>
</comment>
<dbReference type="InterPro" id="IPR036734">
    <property type="entry name" value="Neur_chan_lig-bd_sf"/>
</dbReference>
<feature type="compositionally biased region" description="Basic and acidic residues" evidence="6">
    <location>
        <begin position="958"/>
        <end position="971"/>
    </location>
</feature>
<dbReference type="Gene3D" id="1.20.58.390">
    <property type="entry name" value="Neurotransmitter-gated ion-channel transmembrane domain"/>
    <property type="match status" value="1"/>
</dbReference>
<dbReference type="GO" id="GO:0016020">
    <property type="term" value="C:membrane"/>
    <property type="evidence" value="ECO:0007669"/>
    <property type="project" value="UniProtKB-SubCell"/>
</dbReference>
<keyword evidence="4 7" id="KW-0472">Membrane</keyword>
<dbReference type="GO" id="GO:0005230">
    <property type="term" value="F:extracellular ligand-gated monoatomic ion channel activity"/>
    <property type="evidence" value="ECO:0007669"/>
    <property type="project" value="InterPro"/>
</dbReference>
<dbReference type="Pfam" id="PF02931">
    <property type="entry name" value="Neur_chan_LBD"/>
    <property type="match status" value="1"/>
</dbReference>
<dbReference type="InterPro" id="IPR006202">
    <property type="entry name" value="Neur_chan_lig-bd"/>
</dbReference>
<dbReference type="EMBL" id="CAICTM010000415">
    <property type="protein sequence ID" value="CAB9510029.1"/>
    <property type="molecule type" value="Genomic_DNA"/>
</dbReference>
<evidence type="ECO:0000313" key="10">
    <source>
        <dbReference type="Proteomes" id="UP001153069"/>
    </source>
</evidence>
<feature type="transmembrane region" description="Helical" evidence="7">
    <location>
        <begin position="674"/>
        <end position="691"/>
    </location>
</feature>
<keyword evidence="10" id="KW-1185">Reference proteome</keyword>
<feature type="transmembrane region" description="Helical" evidence="7">
    <location>
        <begin position="982"/>
        <end position="1005"/>
    </location>
</feature>
<dbReference type="InterPro" id="IPR036719">
    <property type="entry name" value="Neuro-gated_channel_TM_sf"/>
</dbReference>
<evidence type="ECO:0000256" key="1">
    <source>
        <dbReference type="ARBA" id="ARBA00004141"/>
    </source>
</evidence>
<dbReference type="Gene3D" id="2.70.170.10">
    <property type="entry name" value="Neurotransmitter-gated ion-channel ligand-binding domain"/>
    <property type="match status" value="1"/>
</dbReference>
<proteinExistence type="predicted"/>
<gene>
    <name evidence="9" type="ORF">SEMRO_416_G138580.1</name>
</gene>
<feature type="region of interest" description="Disordered" evidence="6">
    <location>
        <begin position="852"/>
        <end position="887"/>
    </location>
</feature>
<evidence type="ECO:0000256" key="6">
    <source>
        <dbReference type="SAM" id="MobiDB-lite"/>
    </source>
</evidence>
<protein>
    <submittedName>
        <fullName evidence="9">Acetylcholine receptor subunit beta</fullName>
    </submittedName>
</protein>
<feature type="transmembrane region" description="Helical" evidence="7">
    <location>
        <begin position="703"/>
        <end position="724"/>
    </location>
</feature>
<dbReference type="Proteomes" id="UP001153069">
    <property type="component" value="Unassembled WGS sequence"/>
</dbReference>
<dbReference type="OrthoDB" id="6062958at2759"/>
<name>A0A9N8DZK3_9STRA</name>